<keyword evidence="6" id="KW-0560">Oxidoreductase</keyword>
<dbReference type="Gene3D" id="3.40.605.10">
    <property type="entry name" value="Aldehyde Dehydrogenase, Chain A, domain 1"/>
    <property type="match status" value="1"/>
</dbReference>
<protein>
    <recommendedName>
        <fullName evidence="2">glutamate-5-semialdehyde dehydrogenase</fullName>
        <ecNumber evidence="2">1.2.1.41</ecNumber>
    </recommendedName>
</protein>
<accession>A0A0F9KJR1</accession>
<name>A0A0F9KJR1_9ZZZZ</name>
<keyword evidence="4" id="KW-0641">Proline biosynthesis</keyword>
<evidence type="ECO:0000256" key="4">
    <source>
        <dbReference type="ARBA" id="ARBA00022650"/>
    </source>
</evidence>
<proteinExistence type="inferred from homology"/>
<sequence>MNVKDYIDTIVKDAKNASRVMATVSSSAKNAALEQIAHNLLNCKTTLMSENEKDIKAAEKEGLSSAMIDRLRLTDSRIEDMAKGIREVINLTDPVGKIMEERIRPNGLQIQKVRVPIGVIIIIYESRPNVTADAASLCLKTGNATILRGGKESIHSNIAIYGQISSALEKVGLDKKAIQVIETIDRKAVDYLLKADEYVDLVIPRGGEGLIRNVVENSTIPVIKHYKGVCHIYVDEFANLNMAKDVCLNAKIQRPGTCNAMETMLVHEKIAKTFLPDISRSMSDAGVELRGCEKSRKILPDIKAATEEDWSTEYLEKILSVKIVSSIEEALNHISVYGSSHSDAIITEDKPNAKKFTDEVDSAAVYVNASTRFTDGYEFGMGAEIGISTDKLHARGPMGLKELTSYKYIVHGNGQIRS</sequence>
<dbReference type="PROSITE" id="PS01223">
    <property type="entry name" value="PROA"/>
    <property type="match status" value="1"/>
</dbReference>
<comment type="catalytic activity">
    <reaction evidence="7">
        <text>L-glutamate 5-semialdehyde + phosphate + NADP(+) = L-glutamyl 5-phosphate + NADPH + H(+)</text>
        <dbReference type="Rhea" id="RHEA:19541"/>
        <dbReference type="ChEBI" id="CHEBI:15378"/>
        <dbReference type="ChEBI" id="CHEBI:43474"/>
        <dbReference type="ChEBI" id="CHEBI:57783"/>
        <dbReference type="ChEBI" id="CHEBI:58066"/>
        <dbReference type="ChEBI" id="CHEBI:58274"/>
        <dbReference type="ChEBI" id="CHEBI:58349"/>
        <dbReference type="EC" id="1.2.1.41"/>
    </reaction>
</comment>
<dbReference type="GO" id="GO:0050661">
    <property type="term" value="F:NADP binding"/>
    <property type="evidence" value="ECO:0007669"/>
    <property type="project" value="InterPro"/>
</dbReference>
<dbReference type="EMBL" id="LAZR01014889">
    <property type="protein sequence ID" value="KKM15510.1"/>
    <property type="molecule type" value="Genomic_DNA"/>
</dbReference>
<keyword evidence="3" id="KW-0028">Amino-acid biosynthesis</keyword>
<dbReference type="UniPathway" id="UPA00098">
    <property type="reaction ID" value="UER00360"/>
</dbReference>
<dbReference type="PANTHER" id="PTHR11063:SF8">
    <property type="entry name" value="DELTA-1-PYRROLINE-5-CARBOXYLATE SYNTHASE"/>
    <property type="match status" value="1"/>
</dbReference>
<dbReference type="PANTHER" id="PTHR11063">
    <property type="entry name" value="GLUTAMATE SEMIALDEHYDE DEHYDROGENASE"/>
    <property type="match status" value="1"/>
</dbReference>
<dbReference type="InterPro" id="IPR015590">
    <property type="entry name" value="Aldehyde_DH_dom"/>
</dbReference>
<evidence type="ECO:0000256" key="5">
    <source>
        <dbReference type="ARBA" id="ARBA00022857"/>
    </source>
</evidence>
<evidence type="ECO:0000259" key="8">
    <source>
        <dbReference type="Pfam" id="PF00171"/>
    </source>
</evidence>
<evidence type="ECO:0000256" key="2">
    <source>
        <dbReference type="ARBA" id="ARBA00013002"/>
    </source>
</evidence>
<comment type="caution">
    <text evidence="9">The sequence shown here is derived from an EMBL/GenBank/DDBJ whole genome shotgun (WGS) entry which is preliminary data.</text>
</comment>
<feature type="domain" description="Aldehyde dehydrogenase" evidence="8">
    <location>
        <begin position="6"/>
        <end position="283"/>
    </location>
</feature>
<evidence type="ECO:0000256" key="6">
    <source>
        <dbReference type="ARBA" id="ARBA00023002"/>
    </source>
</evidence>
<dbReference type="InterPro" id="IPR000965">
    <property type="entry name" value="GPR_dom"/>
</dbReference>
<dbReference type="Gene3D" id="3.40.309.10">
    <property type="entry name" value="Aldehyde Dehydrogenase, Chain A, domain 2"/>
    <property type="match status" value="1"/>
</dbReference>
<dbReference type="AlphaFoldDB" id="A0A0F9KJR1"/>
<reference evidence="9" key="1">
    <citation type="journal article" date="2015" name="Nature">
        <title>Complex archaea that bridge the gap between prokaryotes and eukaryotes.</title>
        <authorList>
            <person name="Spang A."/>
            <person name="Saw J.H."/>
            <person name="Jorgensen S.L."/>
            <person name="Zaremba-Niedzwiedzka K."/>
            <person name="Martijn J."/>
            <person name="Lind A.E."/>
            <person name="van Eijk R."/>
            <person name="Schleper C."/>
            <person name="Guy L."/>
            <person name="Ettema T.J."/>
        </authorList>
    </citation>
    <scope>NUCLEOTIDE SEQUENCE</scope>
</reference>
<dbReference type="CDD" id="cd07079">
    <property type="entry name" value="ALDH_F18-19_ProA-GPR"/>
    <property type="match status" value="1"/>
</dbReference>
<dbReference type="HAMAP" id="MF_00412">
    <property type="entry name" value="ProA"/>
    <property type="match status" value="1"/>
</dbReference>
<dbReference type="NCBIfam" id="NF001221">
    <property type="entry name" value="PRK00197.1"/>
    <property type="match status" value="1"/>
</dbReference>
<dbReference type="GO" id="GO:0055129">
    <property type="term" value="P:L-proline biosynthetic process"/>
    <property type="evidence" value="ECO:0007669"/>
    <property type="project" value="UniProtKB-UniPathway"/>
</dbReference>
<dbReference type="Pfam" id="PF00171">
    <property type="entry name" value="Aldedh"/>
    <property type="match status" value="1"/>
</dbReference>
<keyword evidence="5" id="KW-0521">NADP</keyword>
<dbReference type="GO" id="GO:0004350">
    <property type="term" value="F:glutamate-5-semialdehyde dehydrogenase activity"/>
    <property type="evidence" value="ECO:0007669"/>
    <property type="project" value="UniProtKB-EC"/>
</dbReference>
<organism evidence="9">
    <name type="scientific">marine sediment metagenome</name>
    <dbReference type="NCBI Taxonomy" id="412755"/>
    <lineage>
        <taxon>unclassified sequences</taxon>
        <taxon>metagenomes</taxon>
        <taxon>ecological metagenomes</taxon>
    </lineage>
</organism>
<dbReference type="NCBIfam" id="TIGR00407">
    <property type="entry name" value="proA"/>
    <property type="match status" value="1"/>
</dbReference>
<evidence type="ECO:0000256" key="3">
    <source>
        <dbReference type="ARBA" id="ARBA00022605"/>
    </source>
</evidence>
<dbReference type="InterPro" id="IPR012134">
    <property type="entry name" value="Glu-5-SA_DH"/>
</dbReference>
<dbReference type="InterPro" id="IPR016161">
    <property type="entry name" value="Ald_DH/histidinol_DH"/>
</dbReference>
<dbReference type="InterPro" id="IPR016163">
    <property type="entry name" value="Ald_DH_C"/>
</dbReference>
<dbReference type="EC" id="1.2.1.41" evidence="2"/>
<comment type="pathway">
    <text evidence="1">Amino-acid biosynthesis; L-proline biosynthesis; L-glutamate 5-semialdehyde from L-glutamate: step 2/2.</text>
</comment>
<evidence type="ECO:0000256" key="1">
    <source>
        <dbReference type="ARBA" id="ARBA00004985"/>
    </source>
</evidence>
<dbReference type="InterPro" id="IPR016162">
    <property type="entry name" value="Ald_DH_N"/>
</dbReference>
<dbReference type="SUPFAM" id="SSF53720">
    <property type="entry name" value="ALDH-like"/>
    <property type="match status" value="1"/>
</dbReference>
<gene>
    <name evidence="9" type="ORF">LCGC14_1695360</name>
</gene>
<dbReference type="PIRSF" id="PIRSF000151">
    <property type="entry name" value="GPR"/>
    <property type="match status" value="1"/>
</dbReference>
<evidence type="ECO:0000256" key="7">
    <source>
        <dbReference type="ARBA" id="ARBA00049024"/>
    </source>
</evidence>
<dbReference type="InterPro" id="IPR020593">
    <property type="entry name" value="G-glutamylP_reductase_CS"/>
</dbReference>
<evidence type="ECO:0000313" key="9">
    <source>
        <dbReference type="EMBL" id="KKM15510.1"/>
    </source>
</evidence>
<dbReference type="FunFam" id="3.40.309.10:FF:000006">
    <property type="entry name" value="Gamma-glutamyl phosphate reductase"/>
    <property type="match status" value="1"/>
</dbReference>